<dbReference type="InterPro" id="IPR042832">
    <property type="entry name" value="PHLA1/2/3"/>
</dbReference>
<reference evidence="10 11" key="1">
    <citation type="submission" date="2015-08" db="EMBL/GenBank/DDBJ databases">
        <title>The genome of the Asian arowana (Scleropages formosus).</title>
        <authorList>
            <person name="Tan M.H."/>
            <person name="Gan H.M."/>
            <person name="Croft L.J."/>
            <person name="Austin C.M."/>
        </authorList>
    </citation>
    <scope>NUCLEOTIDE SEQUENCE [LARGE SCALE GENOMIC DNA]</scope>
    <source>
        <strain evidence="10">Aro1</strain>
    </source>
</reference>
<evidence type="ECO:0000259" key="9">
    <source>
        <dbReference type="SMART" id="SM00233"/>
    </source>
</evidence>
<sequence length="292" mass="32406">MQGDLGDLSTGVVGQQWMKWKRVANPALLLSSDRISVFSREESDGARLQAELLREALCRLDSKSRSGTSSTWRIAQRAMRCPVTWAGKGGTRGERAIKVFALEASARVCPLGRRSCRCRWWCAPSTRRGSGGATEKIEGACRVNAAPTATRGSITTMKMSAVEVSRVLKEGQLEKRSDNLFQLWRRKVCVLTTDSLNIYDDAHKRSKGKELKLQSIKKLDCVERTGKFVYFTIVTTDDKEMDFRCPADDSCWNAVITMALIDFQNRRAMRDLRTLQGGDVGDVGDAAKAAGD</sequence>
<dbReference type="InterPro" id="IPR001849">
    <property type="entry name" value="PH_domain"/>
</dbReference>
<comment type="subcellular location">
    <subcellularLocation>
        <location evidence="2">Cytoplasm</location>
    </subcellularLocation>
    <subcellularLocation>
        <location evidence="1">Membrane</location>
        <topology evidence="1">Peripheral membrane protein</topology>
    </subcellularLocation>
</comment>
<evidence type="ECO:0000256" key="2">
    <source>
        <dbReference type="ARBA" id="ARBA00004496"/>
    </source>
</evidence>
<evidence type="ECO:0000313" key="10">
    <source>
        <dbReference type="EMBL" id="KPP70284.1"/>
    </source>
</evidence>
<dbReference type="Pfam" id="PF00169">
    <property type="entry name" value="PH"/>
    <property type="match status" value="1"/>
</dbReference>
<dbReference type="Gene3D" id="2.30.29.30">
    <property type="entry name" value="Pleckstrin-homology domain (PH domain)/Phosphotyrosine-binding domain (PTB)"/>
    <property type="match status" value="1"/>
</dbReference>
<evidence type="ECO:0000313" key="11">
    <source>
        <dbReference type="Proteomes" id="UP000034805"/>
    </source>
</evidence>
<dbReference type="AlphaFoldDB" id="A0A0P7YR95"/>
<dbReference type="STRING" id="113540.ENSSFOP00015017786"/>
<dbReference type="CDD" id="cd00821">
    <property type="entry name" value="PH"/>
    <property type="match status" value="1"/>
</dbReference>
<dbReference type="GO" id="GO:0043065">
    <property type="term" value="P:positive regulation of apoptotic process"/>
    <property type="evidence" value="ECO:0007669"/>
    <property type="project" value="InterPro"/>
</dbReference>
<dbReference type="SMART" id="SM00233">
    <property type="entry name" value="PH"/>
    <property type="match status" value="1"/>
</dbReference>
<proteinExistence type="inferred from homology"/>
<comment type="caution">
    <text evidence="10">The sequence shown here is derived from an EMBL/GenBank/DDBJ whole genome shotgun (WGS) entry which is preliminary data.</text>
</comment>
<dbReference type="SUPFAM" id="SSF50729">
    <property type="entry name" value="PH domain-like"/>
    <property type="match status" value="1"/>
</dbReference>
<protein>
    <recommendedName>
        <fullName evidence="7">Pleckstrin homology-like domain family A member 2</fullName>
    </recommendedName>
    <alternativeName>
        <fullName evidence="8">Imprinted in placenta and liver protein</fullName>
    </alternativeName>
</protein>
<accession>A0A0P7YR95</accession>
<evidence type="ECO:0000256" key="4">
    <source>
        <dbReference type="ARBA" id="ARBA00023136"/>
    </source>
</evidence>
<dbReference type="GO" id="GO:0005737">
    <property type="term" value="C:cytoplasm"/>
    <property type="evidence" value="ECO:0007669"/>
    <property type="project" value="UniProtKB-SubCell"/>
</dbReference>
<feature type="domain" description="PH" evidence="9">
    <location>
        <begin position="167"/>
        <end position="263"/>
    </location>
</feature>
<name>A0A0P7YR95_SCLFO</name>
<evidence type="ECO:0000256" key="1">
    <source>
        <dbReference type="ARBA" id="ARBA00004170"/>
    </source>
</evidence>
<dbReference type="PANTHER" id="PTHR15478">
    <property type="entry name" value="PLECKSTRIN HOMOLOGY-LIKE DOMAIN, PQ-RICH PROTEIN"/>
    <property type="match status" value="1"/>
</dbReference>
<gene>
    <name evidence="10" type="ORF">Z043_110896</name>
</gene>
<dbReference type="GO" id="GO:0016020">
    <property type="term" value="C:membrane"/>
    <property type="evidence" value="ECO:0007669"/>
    <property type="project" value="UniProtKB-SubCell"/>
</dbReference>
<evidence type="ECO:0000256" key="5">
    <source>
        <dbReference type="ARBA" id="ARBA00037121"/>
    </source>
</evidence>
<dbReference type="GO" id="GO:1901981">
    <property type="term" value="F:phosphatidylinositol phosphate binding"/>
    <property type="evidence" value="ECO:0007669"/>
    <property type="project" value="InterPro"/>
</dbReference>
<comment type="similarity">
    <text evidence="6">Belongs to the PHLDA2 family.</text>
</comment>
<organism evidence="10 11">
    <name type="scientific">Scleropages formosus</name>
    <name type="common">Asian bonytongue</name>
    <name type="synonym">Osteoglossum formosum</name>
    <dbReference type="NCBI Taxonomy" id="113540"/>
    <lineage>
        <taxon>Eukaryota</taxon>
        <taxon>Metazoa</taxon>
        <taxon>Chordata</taxon>
        <taxon>Craniata</taxon>
        <taxon>Vertebrata</taxon>
        <taxon>Euteleostomi</taxon>
        <taxon>Actinopterygii</taxon>
        <taxon>Neopterygii</taxon>
        <taxon>Teleostei</taxon>
        <taxon>Osteoglossocephala</taxon>
        <taxon>Osteoglossomorpha</taxon>
        <taxon>Osteoglossiformes</taxon>
        <taxon>Osteoglossidae</taxon>
        <taxon>Scleropages</taxon>
    </lineage>
</organism>
<evidence type="ECO:0000256" key="8">
    <source>
        <dbReference type="ARBA" id="ARBA00041856"/>
    </source>
</evidence>
<dbReference type="EMBL" id="JARO02003543">
    <property type="protein sequence ID" value="KPP70284.1"/>
    <property type="molecule type" value="Genomic_DNA"/>
</dbReference>
<dbReference type="PANTHER" id="PTHR15478:SF8">
    <property type="entry name" value="PLECKSTRIN HOMOLOGY-LIKE DOMAIN FAMILY A MEMBER 2"/>
    <property type="match status" value="1"/>
</dbReference>
<dbReference type="Proteomes" id="UP000034805">
    <property type="component" value="Unassembled WGS sequence"/>
</dbReference>
<evidence type="ECO:0000256" key="6">
    <source>
        <dbReference type="ARBA" id="ARBA00038385"/>
    </source>
</evidence>
<evidence type="ECO:0000256" key="7">
    <source>
        <dbReference type="ARBA" id="ARBA00040374"/>
    </source>
</evidence>
<comment type="function">
    <text evidence="5">Plays a role in regulating placenta growth. May act via its PH domain that competes with other PH domain-containing proteins, thereby preventing their binding to membrane lipids.</text>
</comment>
<dbReference type="InterPro" id="IPR011993">
    <property type="entry name" value="PH-like_dom_sf"/>
</dbReference>
<keyword evidence="3" id="KW-0963">Cytoplasm</keyword>
<keyword evidence="4" id="KW-0472">Membrane</keyword>
<evidence type="ECO:0000256" key="3">
    <source>
        <dbReference type="ARBA" id="ARBA00022490"/>
    </source>
</evidence>